<dbReference type="InterPro" id="IPR004839">
    <property type="entry name" value="Aminotransferase_I/II_large"/>
</dbReference>
<dbReference type="InterPro" id="IPR050106">
    <property type="entry name" value="HistidinolP_aminotransfase"/>
</dbReference>
<evidence type="ECO:0000256" key="9">
    <source>
        <dbReference type="ARBA" id="ARBA00047481"/>
    </source>
</evidence>
<dbReference type="KEGG" id="aym:YM304_11630"/>
<evidence type="ECO:0000256" key="3">
    <source>
        <dbReference type="ARBA" id="ARBA00012748"/>
    </source>
</evidence>
<dbReference type="PANTHER" id="PTHR43643:SF6">
    <property type="entry name" value="HISTIDINOL-PHOSPHATE AMINOTRANSFERASE"/>
    <property type="match status" value="1"/>
</dbReference>
<keyword evidence="12" id="KW-1185">Reference proteome</keyword>
<dbReference type="InterPro" id="IPR015421">
    <property type="entry name" value="PyrdxlP-dep_Trfase_major"/>
</dbReference>
<evidence type="ECO:0000256" key="4">
    <source>
        <dbReference type="ARBA" id="ARBA00022576"/>
    </source>
</evidence>
<comment type="similarity">
    <text evidence="2">Belongs to the class-II pyridoxal-phosphate-dependent aminotransferase family. Histidinol-phosphate aminotransferase subfamily.</text>
</comment>
<dbReference type="OrthoDB" id="9764035at2"/>
<evidence type="ECO:0000256" key="8">
    <source>
        <dbReference type="ARBA" id="ARBA00023102"/>
    </source>
</evidence>
<dbReference type="SUPFAM" id="SSF53383">
    <property type="entry name" value="PLP-dependent transferases"/>
    <property type="match status" value="1"/>
</dbReference>
<evidence type="ECO:0000313" key="11">
    <source>
        <dbReference type="EMBL" id="BAN01477.1"/>
    </source>
</evidence>
<keyword evidence="5" id="KW-0028">Amino-acid biosynthesis</keyword>
<dbReference type="Gene3D" id="3.40.640.10">
    <property type="entry name" value="Type I PLP-dependent aspartate aminotransferase-like (Major domain)"/>
    <property type="match status" value="2"/>
</dbReference>
<dbReference type="AlphaFoldDB" id="A0A6C7E380"/>
<dbReference type="Pfam" id="PF00155">
    <property type="entry name" value="Aminotran_1_2"/>
    <property type="match status" value="1"/>
</dbReference>
<keyword evidence="11" id="KW-0456">Lyase</keyword>
<comment type="pathway">
    <text evidence="1">Amino-acid biosynthesis; L-histidine biosynthesis; L-histidine from 5-phospho-alpha-D-ribose 1-diphosphate: step 7/9.</text>
</comment>
<keyword evidence="7" id="KW-0663">Pyridoxal phosphate</keyword>
<dbReference type="InterPro" id="IPR015424">
    <property type="entry name" value="PyrdxlP-dep_Trfase"/>
</dbReference>
<proteinExistence type="inferred from homology"/>
<dbReference type="GO" id="GO:0030170">
    <property type="term" value="F:pyridoxal phosphate binding"/>
    <property type="evidence" value="ECO:0007669"/>
    <property type="project" value="InterPro"/>
</dbReference>
<dbReference type="Proteomes" id="UP000011863">
    <property type="component" value="Chromosome"/>
</dbReference>
<feature type="domain" description="Aminotransferase class I/classII large" evidence="10">
    <location>
        <begin position="157"/>
        <end position="293"/>
    </location>
</feature>
<dbReference type="PANTHER" id="PTHR43643">
    <property type="entry name" value="HISTIDINOL-PHOSPHATE AMINOTRANSFERASE 2"/>
    <property type="match status" value="1"/>
</dbReference>
<evidence type="ECO:0000256" key="6">
    <source>
        <dbReference type="ARBA" id="ARBA00022679"/>
    </source>
</evidence>
<evidence type="ECO:0000259" key="10">
    <source>
        <dbReference type="Pfam" id="PF00155"/>
    </source>
</evidence>
<evidence type="ECO:0000256" key="1">
    <source>
        <dbReference type="ARBA" id="ARBA00005011"/>
    </source>
</evidence>
<dbReference type="EC" id="2.6.1.9" evidence="3"/>
<protein>
    <recommendedName>
        <fullName evidence="3">histidinol-phosphate transaminase</fullName>
        <ecNumber evidence="3">2.6.1.9</ecNumber>
    </recommendedName>
</protein>
<keyword evidence="8" id="KW-0368">Histidine biosynthesis</keyword>
<evidence type="ECO:0000313" key="12">
    <source>
        <dbReference type="Proteomes" id="UP000011863"/>
    </source>
</evidence>
<name>A0A6C7E380_ILUCY</name>
<keyword evidence="4" id="KW-0032">Aminotransferase</keyword>
<accession>A0A6C7E380</accession>
<evidence type="ECO:0000256" key="7">
    <source>
        <dbReference type="ARBA" id="ARBA00022898"/>
    </source>
</evidence>
<dbReference type="GO" id="GO:0000105">
    <property type="term" value="P:L-histidine biosynthetic process"/>
    <property type="evidence" value="ECO:0007669"/>
    <property type="project" value="UniProtKB-KW"/>
</dbReference>
<comment type="catalytic activity">
    <reaction evidence="9">
        <text>L-histidinol phosphate + 2-oxoglutarate = 3-(imidazol-4-yl)-2-oxopropyl phosphate + L-glutamate</text>
        <dbReference type="Rhea" id="RHEA:23744"/>
        <dbReference type="ChEBI" id="CHEBI:16810"/>
        <dbReference type="ChEBI" id="CHEBI:29985"/>
        <dbReference type="ChEBI" id="CHEBI:57766"/>
        <dbReference type="ChEBI" id="CHEBI:57980"/>
        <dbReference type="EC" id="2.6.1.9"/>
    </reaction>
</comment>
<organism evidence="11 12">
    <name type="scientific">Ilumatobacter coccineus (strain NBRC 103263 / KCTC 29153 / YM16-304)</name>
    <dbReference type="NCBI Taxonomy" id="1313172"/>
    <lineage>
        <taxon>Bacteria</taxon>
        <taxon>Bacillati</taxon>
        <taxon>Actinomycetota</taxon>
        <taxon>Acidimicrobiia</taxon>
        <taxon>Acidimicrobiales</taxon>
        <taxon>Ilumatobacteraceae</taxon>
        <taxon>Ilumatobacter</taxon>
    </lineage>
</organism>
<dbReference type="InterPro" id="IPR015422">
    <property type="entry name" value="PyrdxlP-dep_Trfase_small"/>
</dbReference>
<dbReference type="GO" id="GO:0004400">
    <property type="term" value="F:histidinol-phosphate transaminase activity"/>
    <property type="evidence" value="ECO:0007669"/>
    <property type="project" value="UniProtKB-EC"/>
</dbReference>
<reference evidence="11 12" key="1">
    <citation type="journal article" date="2013" name="Int. J. Syst. Evol. Microbiol.">
        <title>Ilumatobacter nonamiense sp. nov. and Ilumatobacter coccineum sp. nov., isolated from seashore sand.</title>
        <authorList>
            <person name="Matsumoto A."/>
            <person name="Kasai H."/>
            <person name="Matsuo Y."/>
            <person name="Shizuri Y."/>
            <person name="Ichikawa N."/>
            <person name="Fujita N."/>
            <person name="Omura S."/>
            <person name="Takahashi Y."/>
        </authorList>
    </citation>
    <scope>NUCLEOTIDE SEQUENCE [LARGE SCALE GENOMIC DNA]</scope>
    <source>
        <strain evidence="12">NBRC 103263 / KCTC 29153 / YM16-304</strain>
    </source>
</reference>
<sequence>MSAHGGDVAAVARAAGLDRRRLIDLSASMNPFAPDIRPLLADALDVVVDYPDATRAHAALAEVLDVDRDRLVLTNGGAEAIALVAAELGAGSVVEPEFSLYRRHLARVDSDAPRWRSNPSNPLGVLADDTDEAHVWDEAFLPLATGRWTNGRGAWRLGSLTKVWACPGLRLGYAIAPDADAAARIARRQPRWSVNGLALSIVEPMLAVTDLPGWASQIEALRAEFCGRLHDVGVAARPTAANWVLVEGVDAADLRRRLIEQRVLVRDCTSFGMADTCRVAVPNPHDLDVVVDAFARS</sequence>
<gene>
    <name evidence="11" type="ORF">YM304_11630</name>
</gene>
<dbReference type="Gene3D" id="3.90.1150.10">
    <property type="entry name" value="Aspartate Aminotransferase, domain 1"/>
    <property type="match status" value="2"/>
</dbReference>
<dbReference type="RefSeq" id="WP_015440724.1">
    <property type="nucleotide sequence ID" value="NC_020520.1"/>
</dbReference>
<keyword evidence="6" id="KW-0808">Transferase</keyword>
<evidence type="ECO:0000256" key="5">
    <source>
        <dbReference type="ARBA" id="ARBA00022605"/>
    </source>
</evidence>
<dbReference type="EMBL" id="AP012057">
    <property type="protein sequence ID" value="BAN01477.1"/>
    <property type="molecule type" value="Genomic_DNA"/>
</dbReference>
<evidence type="ECO:0000256" key="2">
    <source>
        <dbReference type="ARBA" id="ARBA00007970"/>
    </source>
</evidence>
<dbReference type="GO" id="GO:0016829">
    <property type="term" value="F:lyase activity"/>
    <property type="evidence" value="ECO:0007669"/>
    <property type="project" value="UniProtKB-KW"/>
</dbReference>